<proteinExistence type="predicted"/>
<dbReference type="AlphaFoldDB" id="A0A2P2Q3W8"/>
<feature type="transmembrane region" description="Helical" evidence="1">
    <location>
        <begin position="53"/>
        <end position="71"/>
    </location>
</feature>
<accession>A0A2P2Q3W8</accession>
<feature type="transmembrane region" description="Helical" evidence="1">
    <location>
        <begin position="9"/>
        <end position="33"/>
    </location>
</feature>
<dbReference type="EMBL" id="GGEC01081129">
    <property type="protein sequence ID" value="MBX61613.1"/>
    <property type="molecule type" value="Transcribed_RNA"/>
</dbReference>
<protein>
    <submittedName>
        <fullName evidence="2">Uncharacterized protein</fullName>
    </submittedName>
</protein>
<keyword evidence="1" id="KW-0472">Membrane</keyword>
<evidence type="ECO:0000313" key="2">
    <source>
        <dbReference type="EMBL" id="MBX61613.1"/>
    </source>
</evidence>
<name>A0A2P2Q3W8_RHIMU</name>
<reference evidence="2" key="1">
    <citation type="submission" date="2018-02" db="EMBL/GenBank/DDBJ databases">
        <title>Rhizophora mucronata_Transcriptome.</title>
        <authorList>
            <person name="Meera S.P."/>
            <person name="Sreeshan A."/>
            <person name="Augustine A."/>
        </authorList>
    </citation>
    <scope>NUCLEOTIDE SEQUENCE</scope>
    <source>
        <tissue evidence="2">Leaf</tissue>
    </source>
</reference>
<keyword evidence="1" id="KW-0812">Transmembrane</keyword>
<keyword evidence="1" id="KW-1133">Transmembrane helix</keyword>
<evidence type="ECO:0000256" key="1">
    <source>
        <dbReference type="SAM" id="Phobius"/>
    </source>
</evidence>
<organism evidence="2">
    <name type="scientific">Rhizophora mucronata</name>
    <name type="common">Asiatic mangrove</name>
    <dbReference type="NCBI Taxonomy" id="61149"/>
    <lineage>
        <taxon>Eukaryota</taxon>
        <taxon>Viridiplantae</taxon>
        <taxon>Streptophyta</taxon>
        <taxon>Embryophyta</taxon>
        <taxon>Tracheophyta</taxon>
        <taxon>Spermatophyta</taxon>
        <taxon>Magnoliopsida</taxon>
        <taxon>eudicotyledons</taxon>
        <taxon>Gunneridae</taxon>
        <taxon>Pentapetalae</taxon>
        <taxon>rosids</taxon>
        <taxon>fabids</taxon>
        <taxon>Malpighiales</taxon>
        <taxon>Rhizophoraceae</taxon>
        <taxon>Rhizophora</taxon>
    </lineage>
</organism>
<sequence length="83" mass="9247">MFQAGTGIVLYFAVCFLPISFINLIGSGCFASGGQCFTNSWNYECNQIVYARQSEVLIVLSFNVFLISISLERYQAVMFLPIA</sequence>